<dbReference type="AlphaFoldDB" id="A0A9W7FYE7"/>
<dbReference type="Proteomes" id="UP001165082">
    <property type="component" value="Unassembled WGS sequence"/>
</dbReference>
<evidence type="ECO:0000313" key="1">
    <source>
        <dbReference type="EMBL" id="GMI24404.1"/>
    </source>
</evidence>
<dbReference type="GO" id="GO:0006518">
    <property type="term" value="P:peptide metabolic process"/>
    <property type="evidence" value="ECO:0007669"/>
    <property type="project" value="TreeGrafter"/>
</dbReference>
<reference evidence="1" key="1">
    <citation type="submission" date="2022-07" db="EMBL/GenBank/DDBJ databases">
        <title>Genome analysis of Parmales, a sister group of diatoms, reveals the evolutionary specialization of diatoms from phago-mixotrophs to photoautotrophs.</title>
        <authorList>
            <person name="Ban H."/>
            <person name="Sato S."/>
            <person name="Yoshikawa S."/>
            <person name="Kazumasa Y."/>
            <person name="Nakamura Y."/>
            <person name="Ichinomiya M."/>
            <person name="Saitoh K."/>
            <person name="Sato N."/>
            <person name="Blanc-Mathieu R."/>
            <person name="Endo H."/>
            <person name="Kuwata A."/>
            <person name="Ogata H."/>
        </authorList>
    </citation>
    <scope>NUCLEOTIDE SEQUENCE</scope>
</reference>
<dbReference type="GO" id="GO:0005739">
    <property type="term" value="C:mitochondrion"/>
    <property type="evidence" value="ECO:0007669"/>
    <property type="project" value="TreeGrafter"/>
</dbReference>
<keyword evidence="2" id="KW-1185">Reference proteome</keyword>
<name>A0A9W7FYE7_9STRA</name>
<sequence>MLDGVSRLVCNVVDPAELTRNTHTSPSYRSSAESAFQSVGRSINLLNTDRGIYDVAKSLSLSSPKSGEDLRMLQAVCKEYEMDGIHLPRADREEAAAIKGLI</sequence>
<proteinExistence type="predicted"/>
<accession>A0A9W7FYE7</accession>
<evidence type="ECO:0000313" key="2">
    <source>
        <dbReference type="Proteomes" id="UP001165082"/>
    </source>
</evidence>
<protein>
    <submittedName>
        <fullName evidence="1">Uncharacterized protein</fullName>
    </submittedName>
</protein>
<comment type="caution">
    <text evidence="1">The sequence shown here is derived from an EMBL/GenBank/DDBJ whole genome shotgun (WGS) entry which is preliminary data.</text>
</comment>
<dbReference type="GO" id="GO:0006508">
    <property type="term" value="P:proteolysis"/>
    <property type="evidence" value="ECO:0007669"/>
    <property type="project" value="InterPro"/>
</dbReference>
<dbReference type="EMBL" id="BRXZ01008308">
    <property type="protein sequence ID" value="GMI24404.1"/>
    <property type="molecule type" value="Genomic_DNA"/>
</dbReference>
<dbReference type="SUPFAM" id="SSF55486">
    <property type="entry name" value="Metalloproteases ('zincins'), catalytic domain"/>
    <property type="match status" value="1"/>
</dbReference>
<organism evidence="1 2">
    <name type="scientific">Triparma retinervis</name>
    <dbReference type="NCBI Taxonomy" id="2557542"/>
    <lineage>
        <taxon>Eukaryota</taxon>
        <taxon>Sar</taxon>
        <taxon>Stramenopiles</taxon>
        <taxon>Ochrophyta</taxon>
        <taxon>Bolidophyceae</taxon>
        <taxon>Parmales</taxon>
        <taxon>Triparmaceae</taxon>
        <taxon>Triparma</taxon>
    </lineage>
</organism>
<dbReference type="GO" id="GO:0004222">
    <property type="term" value="F:metalloendopeptidase activity"/>
    <property type="evidence" value="ECO:0007669"/>
    <property type="project" value="InterPro"/>
</dbReference>
<dbReference type="PANTHER" id="PTHR11804:SF79">
    <property type="entry name" value="MITOCHONDRIAL INTERMEDIATE PEPTIDASE"/>
    <property type="match status" value="1"/>
</dbReference>
<gene>
    <name evidence="1" type="ORF">TrRE_jg7208</name>
</gene>
<feature type="non-terminal residue" evidence="1">
    <location>
        <position position="102"/>
    </location>
</feature>
<dbReference type="PANTHER" id="PTHR11804">
    <property type="entry name" value="PROTEASE M3 THIMET OLIGOPEPTIDASE-RELATED"/>
    <property type="match status" value="1"/>
</dbReference>
<dbReference type="OrthoDB" id="17530at2759"/>
<dbReference type="InterPro" id="IPR045090">
    <property type="entry name" value="Pept_M3A_M3B"/>
</dbReference>